<feature type="compositionally biased region" description="Basic residues" evidence="1">
    <location>
        <begin position="207"/>
        <end position="230"/>
    </location>
</feature>
<feature type="compositionally biased region" description="Basic residues" evidence="1">
    <location>
        <begin position="104"/>
        <end position="120"/>
    </location>
</feature>
<keyword evidence="2" id="KW-0808">Transferase</keyword>
<dbReference type="AlphaFoldDB" id="A0A6J4J904"/>
<protein>
    <submittedName>
        <fullName evidence="2">Putative periplasmic protein kinase ArgK and related GTPases of G3E family</fullName>
    </submittedName>
</protein>
<accession>A0A6J4J904</accession>
<dbReference type="EMBL" id="CADCTN010000218">
    <property type="protein sequence ID" value="CAA9270099.1"/>
    <property type="molecule type" value="Genomic_DNA"/>
</dbReference>
<feature type="compositionally biased region" description="Low complexity" evidence="1">
    <location>
        <begin position="57"/>
        <end position="73"/>
    </location>
</feature>
<name>A0A6J4J904_9ACTN</name>
<feature type="compositionally biased region" description="Basic and acidic residues" evidence="1">
    <location>
        <begin position="74"/>
        <end position="99"/>
    </location>
</feature>
<evidence type="ECO:0000313" key="2">
    <source>
        <dbReference type="EMBL" id="CAA9270099.1"/>
    </source>
</evidence>
<proteinExistence type="predicted"/>
<feature type="compositionally biased region" description="Basic residues" evidence="1">
    <location>
        <begin position="331"/>
        <end position="342"/>
    </location>
</feature>
<feature type="non-terminal residue" evidence="2">
    <location>
        <position position="342"/>
    </location>
</feature>
<evidence type="ECO:0000256" key="1">
    <source>
        <dbReference type="SAM" id="MobiDB-lite"/>
    </source>
</evidence>
<feature type="non-terminal residue" evidence="2">
    <location>
        <position position="1"/>
    </location>
</feature>
<feature type="compositionally biased region" description="Low complexity" evidence="1">
    <location>
        <begin position="274"/>
        <end position="290"/>
    </location>
</feature>
<sequence>EPGRTRGPDRRPGRATGYPPLPPCSRRPRSGRARPRGGRPFGCPADLPGRGRQPCPARGGRSARTAHRAGAGARPDRVARRRQVHDDHGAGAGAARDRQAGGCPRRRPVVAVLRRRPARRPRADAGPRRRQRRLHPLDGVPRAPGRALLVHAAGDAGPRRRRVRRRPRRDRRRRPVGAGDRVAGRHHAGAGGAGHGRRDPGGQGGHPRGRRPVRRQQGRPGRCRHHRPRPALHAVPGWPALRGGSLAPADREDRGQPRHRQRDRPGARGGRGAPGVARVLRRGPAPARGAGRPGDRGDRAGGAARADGRRARLGRARGAGRQGGRGGVRPLPRRGRAARPAL</sequence>
<feature type="compositionally biased region" description="Basic residues" evidence="1">
    <location>
        <begin position="26"/>
        <end position="37"/>
    </location>
</feature>
<feature type="compositionally biased region" description="Basic residues" evidence="1">
    <location>
        <begin position="159"/>
        <end position="175"/>
    </location>
</feature>
<gene>
    <name evidence="2" type="ORF">AVDCRST_MAG52-3165</name>
</gene>
<feature type="compositionally biased region" description="Basic and acidic residues" evidence="1">
    <location>
        <begin position="1"/>
        <end position="12"/>
    </location>
</feature>
<dbReference type="GO" id="GO:0016301">
    <property type="term" value="F:kinase activity"/>
    <property type="evidence" value="ECO:0007669"/>
    <property type="project" value="UniProtKB-KW"/>
</dbReference>
<feature type="region of interest" description="Disordered" evidence="1">
    <location>
        <begin position="1"/>
        <end position="342"/>
    </location>
</feature>
<organism evidence="2">
    <name type="scientific">uncultured Blastococcus sp</name>
    <dbReference type="NCBI Taxonomy" id="217144"/>
    <lineage>
        <taxon>Bacteria</taxon>
        <taxon>Bacillati</taxon>
        <taxon>Actinomycetota</taxon>
        <taxon>Actinomycetes</taxon>
        <taxon>Geodermatophilales</taxon>
        <taxon>Geodermatophilaceae</taxon>
        <taxon>Blastococcus</taxon>
        <taxon>environmental samples</taxon>
    </lineage>
</organism>
<keyword evidence="2" id="KW-0418">Kinase</keyword>
<reference evidence="2" key="1">
    <citation type="submission" date="2020-02" db="EMBL/GenBank/DDBJ databases">
        <authorList>
            <person name="Meier V. D."/>
        </authorList>
    </citation>
    <scope>NUCLEOTIDE SEQUENCE</scope>
    <source>
        <strain evidence="2">AVDCRST_MAG52</strain>
    </source>
</reference>